<feature type="transmembrane region" description="Helical" evidence="14">
    <location>
        <begin position="1354"/>
        <end position="1376"/>
    </location>
</feature>
<evidence type="ECO:0000256" key="9">
    <source>
        <dbReference type="ARBA" id="ARBA00023180"/>
    </source>
</evidence>
<feature type="transmembrane region" description="Helical" evidence="14">
    <location>
        <begin position="1469"/>
        <end position="1487"/>
    </location>
</feature>
<proteinExistence type="inferred from homology"/>
<evidence type="ECO:0000256" key="14">
    <source>
        <dbReference type="SAM" id="Phobius"/>
    </source>
</evidence>
<dbReference type="InterPro" id="IPR027359">
    <property type="entry name" value="Volt_channel_dom_sf"/>
</dbReference>
<keyword evidence="11 12" id="KW-0106">Calcium</keyword>
<evidence type="ECO:0000256" key="6">
    <source>
        <dbReference type="ARBA" id="ARBA00022989"/>
    </source>
</evidence>
<feature type="region of interest" description="Disordered" evidence="13">
    <location>
        <begin position="208"/>
        <end position="239"/>
    </location>
</feature>
<keyword evidence="7" id="KW-0406">Ion transport</keyword>
<dbReference type="GO" id="GO:0005245">
    <property type="term" value="F:voltage-gated calcium channel activity"/>
    <property type="evidence" value="ECO:0007669"/>
    <property type="project" value="InterPro"/>
</dbReference>
<dbReference type="Pfam" id="PF00520">
    <property type="entry name" value="Ion_trans"/>
    <property type="match status" value="4"/>
</dbReference>
<evidence type="ECO:0000256" key="2">
    <source>
        <dbReference type="ARBA" id="ARBA00022448"/>
    </source>
</evidence>
<dbReference type="GO" id="GO:0046872">
    <property type="term" value="F:metal ion binding"/>
    <property type="evidence" value="ECO:0007669"/>
    <property type="project" value="UniProtKB-KW"/>
</dbReference>
<feature type="transmembrane region" description="Helical" evidence="14">
    <location>
        <begin position="1499"/>
        <end position="1516"/>
    </location>
</feature>
<evidence type="ECO:0000313" key="17">
    <source>
        <dbReference type="Proteomes" id="UP001165160"/>
    </source>
</evidence>
<accession>A0A9W7C2D8</accession>
<evidence type="ECO:0000256" key="10">
    <source>
        <dbReference type="ARBA" id="ARBA00023303"/>
    </source>
</evidence>
<feature type="compositionally biased region" description="Low complexity" evidence="13">
    <location>
        <begin position="82"/>
        <end position="96"/>
    </location>
</feature>
<evidence type="ECO:0000259" key="15">
    <source>
        <dbReference type="Pfam" id="PF00520"/>
    </source>
</evidence>
<sequence length="2026" mass="225209">MKTSYDSSSDESSTYASSPTKSTKKNPQHETKREPQTPKPAPVPAPAPAPTSSSSSNKKKMDMYSSSDDSAPDLPPAPKAPSPQSDGSSISNSGESAKVEEKKKKKKKKKSSSKPLPSEPPPPPKVSSQDVNNSTDSTNNNGNGNGNTGTPNNTNTNTDNNNNMAPIPSSSPTNGNQSSIGYESAATKVNRGMIKKNNSERTIDAFLNDVTSPTSNSESESYRRNNTPQGGFRTPEFGVEKGYGGEDGGVEMRDIDLASTPKREFQDTGASANSKASTKPKLNLRRPYAKTNEIGWRQSHWLRKRCIIASDSVKWEVGVLLLIIGNCITLAMASPLDDPESSKAKTLSSIEMFFSIAFTIELVAKIIAMGYYTDENAYMRDNWNILDFIIVMGGWLSEVSGGGGGLTAMRAMRVLRPLRTIKGIPELKRIIEGMIASIPQLSTVFGLCFGCYLLFGILGMQLFSGKMSQRCQDDTTKEWDMDSGRYCSLDSGFGRQCPDGSTCGDSGVSLNSDITNFDDVFRAVLTVFQSCTLEGWVDAMYCLMDTMPSVVPGIFFVTLIWVGSLFLLNLVTVVVYIAYSQSADKIAELTDGPGDEEALMQELEVITDKGVDSIEKNVAVLAMQAVEDLQSLRKRNPNATGDEETNSNDSFVADPVHEHEHEHEHHAVQLSKIASVLSAALHQLQTIPNVVIHGGGHDFNASHKKKDDDSDIPKYENSPGKFICYQIVVHPWFTVFMNFLIVSNTVCLASEYHGMSQAHTDFLVTANVWFTVIFTFEIYAKLKGLGVNKFREDPFNTFDSAIVFVSLIELMIGGEGGGGISALRSFRIMRLFKLLRSWVTLRRILKNMAMTMSSSSAFIGLLCLLIFVFSLVGMTMYGGTFEHECEEDSNGETVCYAPRANYDSLFTSAVVSFQIMTMENWNEVLYISVENNGYIAVLFPVINLLVGGFLMMNIFLAILIDNYALAVQQEIEKKKAHEKREKERARIKSILAAVHEGEDGPASPGENDALLYAESDDSSYYDDEEANSSSDEEEHEELDEDEDAEKLFKDPTLHPAYAFNSLCVLRSGGKLRHMIFKLVLWPVFDKFVLTLIIMNCITLALDEPGADGLGPQGTLGDALEVLGAIFTYAFIIEFVLKILAFGLILHPGSYARNNWNLLDGLIVITSIIELVSASSSGGDDGEGSSMGAIRALRALRALRPLRLISRLEGLQIVINTMLRAFKPCASVGAVAMVFYTVFSIVGVNFFGGKFYSCNDITRTCSQDAPGMDSTLCPDADACTGNYTNDGGEVVDRVWANPTYEDTGKEYSFDNFFAAMLVLFEVASLEMWPSVMYSANDVTEVGYAPKHNASEGNSLFFVLFISVMTFFIMELFVTVIIDNFNEIKAERDGSAYMTEKQIEWVRTQKQLASRKPKKFIAPPPESAKVRYKLFFVVTSEKFEMLIMGFIMANIGFMMTEHKGQIEEWSLVLEIMNYIFALVFTLEMILKWFAMGTTAYFSSGWNRFDFTIVMLTIVSLILDWCNVELPFDPTLLRVGRIARVFRLVKSSESLKAITQTIFLSLPSMANVGMVLMLIFFIFAVAGMNIFGGVPKGDFITTWCNFDTFIISVVTLFRCATGESWNGLMHDTMVDSALSVGYFVLFQLVASYVLLNLFVAIILDQMSDQMDAVKEQAQQLKYFSDAWKAVKLNSVGGDVLALALNSSNLVTRKDGGDGDGENEKAAEGDEEVGADGRKKAPRRGISRGSIFERFPSMASPSDKKQKRWAQKEKNVSFMPAYYLKKLVRRLPAPLGLAEVVDDEDLYEDFFVNGRKMRRPNEKLRATLVDGNIRINTEANEGQLLKFIRECDIPLVDGDWVMYKDVLHSIFFRCTRKAAEENPDDDSDADSDADGGPEWFHLQQFQRNLAPEQDPTKMYRSEISMQDSERDTFPGDVEVVDNSLQLLQHTADEWFGAVVLQAWFRGSRGRMKFEKEKDAMIRRRNFQNNKAITDTMKEVKKKKKKEKKEKKKKSSRDREGGSKGRKYALKNADV</sequence>
<feature type="compositionally biased region" description="Polar residues" evidence="13">
    <location>
        <begin position="168"/>
        <end position="181"/>
    </location>
</feature>
<evidence type="ECO:0000256" key="5">
    <source>
        <dbReference type="ARBA" id="ARBA00022882"/>
    </source>
</evidence>
<evidence type="ECO:0000256" key="11">
    <source>
        <dbReference type="PIRSR" id="PIRSR602077-1"/>
    </source>
</evidence>
<feature type="transmembrane region" description="Helical" evidence="14">
    <location>
        <begin position="1565"/>
        <end position="1584"/>
    </location>
</feature>
<feature type="compositionally biased region" description="Basic and acidic residues" evidence="13">
    <location>
        <begin position="27"/>
        <end position="36"/>
    </location>
</feature>
<feature type="domain" description="Ion transport" evidence="15">
    <location>
        <begin position="315"/>
        <end position="581"/>
    </location>
</feature>
<keyword evidence="5 12" id="KW-0851">Voltage-gated channel</keyword>
<gene>
    <name evidence="16" type="ORF">TrVE_jg4202</name>
</gene>
<feature type="transmembrane region" description="Helical" evidence="14">
    <location>
        <begin position="1428"/>
        <end position="1449"/>
    </location>
</feature>
<dbReference type="PROSITE" id="PS50096">
    <property type="entry name" value="IQ"/>
    <property type="match status" value="1"/>
</dbReference>
<dbReference type="GO" id="GO:0005891">
    <property type="term" value="C:voltage-gated calcium channel complex"/>
    <property type="evidence" value="ECO:0007669"/>
    <property type="project" value="InterPro"/>
</dbReference>
<feature type="compositionally biased region" description="Pro residues" evidence="13">
    <location>
        <begin position="37"/>
        <end position="49"/>
    </location>
</feature>
<feature type="transmembrane region" description="Helical" evidence="14">
    <location>
        <begin position="385"/>
        <end position="409"/>
    </location>
</feature>
<feature type="compositionally biased region" description="Basic residues" evidence="13">
    <location>
        <begin position="103"/>
        <end position="112"/>
    </location>
</feature>
<evidence type="ECO:0000256" key="13">
    <source>
        <dbReference type="SAM" id="MobiDB-lite"/>
    </source>
</evidence>
<feature type="transmembrane region" description="Helical" evidence="14">
    <location>
        <begin position="934"/>
        <end position="960"/>
    </location>
</feature>
<feature type="compositionally biased region" description="Low complexity" evidence="13">
    <location>
        <begin position="1"/>
        <end position="18"/>
    </location>
</feature>
<keyword evidence="12" id="KW-0107">Calcium channel</keyword>
<dbReference type="InterPro" id="IPR043203">
    <property type="entry name" value="VGCC_Ca_Na"/>
</dbReference>
<keyword evidence="12" id="KW-0109">Calcium transport</keyword>
<feature type="compositionally biased region" description="Basic and acidic residues" evidence="13">
    <location>
        <begin position="1705"/>
        <end position="1720"/>
    </location>
</feature>
<evidence type="ECO:0000256" key="4">
    <source>
        <dbReference type="ARBA" id="ARBA00022737"/>
    </source>
</evidence>
<keyword evidence="17" id="KW-1185">Reference proteome</keyword>
<evidence type="ECO:0000256" key="3">
    <source>
        <dbReference type="ARBA" id="ARBA00022692"/>
    </source>
</evidence>
<keyword evidence="2" id="KW-0813">Transport</keyword>
<feature type="transmembrane region" description="Helical" evidence="14">
    <location>
        <begin position="1078"/>
        <end position="1101"/>
    </location>
</feature>
<comment type="caution">
    <text evidence="16">The sequence shown here is derived from an EMBL/GenBank/DDBJ whole genome shotgun (WGS) entry which is preliminary data.</text>
</comment>
<dbReference type="EMBL" id="BRXX01000209">
    <property type="protein sequence ID" value="GMH97974.1"/>
    <property type="molecule type" value="Genomic_DNA"/>
</dbReference>
<feature type="domain" description="Ion transport" evidence="15">
    <location>
        <begin position="1082"/>
        <end position="1386"/>
    </location>
</feature>
<feature type="binding site" evidence="11">
    <location>
        <position position="534"/>
    </location>
    <ligand>
        <name>Ca(2+)</name>
        <dbReference type="ChEBI" id="CHEBI:29108"/>
    </ligand>
</feature>
<feature type="region of interest" description="Disordered" evidence="13">
    <location>
        <begin position="1976"/>
        <end position="2026"/>
    </location>
</feature>
<dbReference type="PRINTS" id="PR00167">
    <property type="entry name" value="CACHANNEL"/>
</dbReference>
<evidence type="ECO:0000256" key="8">
    <source>
        <dbReference type="ARBA" id="ARBA00023136"/>
    </source>
</evidence>
<feature type="transmembrane region" description="Helical" evidence="14">
    <location>
        <begin position="353"/>
        <end position="373"/>
    </location>
</feature>
<evidence type="ECO:0000313" key="16">
    <source>
        <dbReference type="EMBL" id="GMH97974.1"/>
    </source>
</evidence>
<keyword evidence="4" id="KW-0677">Repeat</keyword>
<dbReference type="InterPro" id="IPR002077">
    <property type="entry name" value="VDCCAlpha1"/>
</dbReference>
<evidence type="ECO:0000256" key="7">
    <source>
        <dbReference type="ARBA" id="ARBA00023065"/>
    </source>
</evidence>
<name>A0A9W7C2D8_9STRA</name>
<reference evidence="17" key="1">
    <citation type="journal article" date="2023" name="Commun. Biol.">
        <title>Genome analysis of Parmales, the sister group of diatoms, reveals the evolutionary specialization of diatoms from phago-mixotrophs to photoautotrophs.</title>
        <authorList>
            <person name="Ban H."/>
            <person name="Sato S."/>
            <person name="Yoshikawa S."/>
            <person name="Yamada K."/>
            <person name="Nakamura Y."/>
            <person name="Ichinomiya M."/>
            <person name="Sato N."/>
            <person name="Blanc-Mathieu R."/>
            <person name="Endo H."/>
            <person name="Kuwata A."/>
            <person name="Ogata H."/>
        </authorList>
    </citation>
    <scope>NUCLEOTIDE SEQUENCE [LARGE SCALE GENOMIC DNA]</scope>
    <source>
        <strain evidence="17">NIES 3699</strain>
    </source>
</reference>
<feature type="region of interest" description="Disordered" evidence="13">
    <location>
        <begin position="1018"/>
        <end position="1044"/>
    </location>
</feature>
<protein>
    <recommendedName>
        <fullName evidence="15">Ion transport domain-containing protein</fullName>
    </recommendedName>
</protein>
<dbReference type="SUPFAM" id="SSF81324">
    <property type="entry name" value="Voltage-gated potassium channels"/>
    <property type="match status" value="4"/>
</dbReference>
<feature type="transmembrane region" description="Helical" evidence="14">
    <location>
        <begin position="1596"/>
        <end position="1613"/>
    </location>
</feature>
<feature type="region of interest" description="Disordered" evidence="13">
    <location>
        <begin position="1"/>
        <end position="183"/>
    </location>
</feature>
<feature type="transmembrane region" description="Helical" evidence="14">
    <location>
        <begin position="430"/>
        <end position="458"/>
    </location>
</feature>
<feature type="transmembrane region" description="Helical" evidence="14">
    <location>
        <begin position="1225"/>
        <end position="1246"/>
    </location>
</feature>
<keyword evidence="3 14" id="KW-0812">Transmembrane</keyword>
<keyword evidence="8 14" id="KW-0472">Membrane</keyword>
<comment type="subcellular location">
    <subcellularLocation>
        <location evidence="1 12">Membrane</location>
        <topology evidence="1 12">Multi-pass membrane protein</topology>
    </subcellularLocation>
</comment>
<keyword evidence="6 14" id="KW-1133">Transmembrane helix</keyword>
<feature type="transmembrane region" description="Helical" evidence="14">
    <location>
        <begin position="1311"/>
        <end position="1334"/>
    </location>
</feature>
<feature type="binding site" evidence="11">
    <location>
        <position position="919"/>
    </location>
    <ligand>
        <name>Ca(2+)</name>
        <dbReference type="ChEBI" id="CHEBI:29108"/>
    </ligand>
</feature>
<feature type="transmembrane region" description="Helical" evidence="14">
    <location>
        <begin position="762"/>
        <end position="780"/>
    </location>
</feature>
<feature type="transmembrane region" description="Helical" evidence="14">
    <location>
        <begin position="844"/>
        <end position="872"/>
    </location>
</feature>
<dbReference type="PANTHER" id="PTHR10037:SF62">
    <property type="entry name" value="SODIUM CHANNEL PROTEIN 60E"/>
    <property type="match status" value="1"/>
</dbReference>
<feature type="region of interest" description="Disordered" evidence="13">
    <location>
        <begin position="1705"/>
        <end position="1735"/>
    </location>
</feature>
<feature type="transmembrane region" description="Helical" evidence="14">
    <location>
        <begin position="315"/>
        <end position="333"/>
    </location>
</feature>
<organism evidence="16 17">
    <name type="scientific">Triparma verrucosa</name>
    <dbReference type="NCBI Taxonomy" id="1606542"/>
    <lineage>
        <taxon>Eukaryota</taxon>
        <taxon>Sar</taxon>
        <taxon>Stramenopiles</taxon>
        <taxon>Ochrophyta</taxon>
        <taxon>Bolidophyceae</taxon>
        <taxon>Parmales</taxon>
        <taxon>Triparmaceae</taxon>
        <taxon>Triparma</taxon>
    </lineage>
</organism>
<keyword evidence="9" id="KW-0325">Glycoprotein</keyword>
<comment type="similarity">
    <text evidence="12">Belongs to the calcium channel alpha-1 subunit (TC 1.A.1.11) family.</text>
</comment>
<keyword evidence="11" id="KW-0479">Metal-binding</keyword>
<feature type="compositionally biased region" description="Basic residues" evidence="13">
    <location>
        <begin position="1991"/>
        <end position="2007"/>
    </location>
</feature>
<dbReference type="GO" id="GO:0001518">
    <property type="term" value="C:voltage-gated sodium channel complex"/>
    <property type="evidence" value="ECO:0007669"/>
    <property type="project" value="TreeGrafter"/>
</dbReference>
<dbReference type="Gene3D" id="1.10.287.70">
    <property type="match status" value="4"/>
</dbReference>
<dbReference type="GO" id="GO:0005248">
    <property type="term" value="F:voltage-gated sodium channel activity"/>
    <property type="evidence" value="ECO:0007669"/>
    <property type="project" value="TreeGrafter"/>
</dbReference>
<dbReference type="Proteomes" id="UP001165160">
    <property type="component" value="Unassembled WGS sequence"/>
</dbReference>
<feature type="domain" description="Ion transport" evidence="15">
    <location>
        <begin position="730"/>
        <end position="969"/>
    </location>
</feature>
<evidence type="ECO:0000256" key="12">
    <source>
        <dbReference type="RuleBase" id="RU003808"/>
    </source>
</evidence>
<feature type="transmembrane region" description="Helical" evidence="14">
    <location>
        <begin position="1633"/>
        <end position="1656"/>
    </location>
</feature>
<dbReference type="FunFam" id="1.20.120.350:FF:000009">
    <property type="entry name" value="Voltage-dependent T-type calcium channel subunit alpha"/>
    <property type="match status" value="2"/>
</dbReference>
<keyword evidence="10" id="KW-0407">Ion channel</keyword>
<evidence type="ECO:0000256" key="1">
    <source>
        <dbReference type="ARBA" id="ARBA00004141"/>
    </source>
</evidence>
<feature type="transmembrane region" description="Helical" evidence="14">
    <location>
        <begin position="800"/>
        <end position="823"/>
    </location>
</feature>
<dbReference type="InterPro" id="IPR005821">
    <property type="entry name" value="Ion_trans_dom"/>
</dbReference>
<feature type="binding site" evidence="11">
    <location>
        <position position="1325"/>
    </location>
    <ligand>
        <name>Ca(2+)</name>
        <dbReference type="ChEBI" id="CHEBI:29108"/>
    </ligand>
</feature>
<feature type="compositionally biased region" description="Low complexity" evidence="13">
    <location>
        <begin position="126"/>
        <end position="163"/>
    </location>
</feature>
<feature type="transmembrane region" description="Helical" evidence="14">
    <location>
        <begin position="554"/>
        <end position="579"/>
    </location>
</feature>
<feature type="domain" description="Ion transport" evidence="15">
    <location>
        <begin position="1437"/>
        <end position="1662"/>
    </location>
</feature>
<dbReference type="Gene3D" id="1.20.120.350">
    <property type="entry name" value="Voltage-gated potassium channels. Chain C"/>
    <property type="match status" value="4"/>
</dbReference>
<feature type="transmembrane region" description="Helical" evidence="14">
    <location>
        <begin position="1121"/>
        <end position="1145"/>
    </location>
</feature>
<dbReference type="PANTHER" id="PTHR10037">
    <property type="entry name" value="VOLTAGE-GATED CATION CHANNEL CALCIUM AND SODIUM"/>
    <property type="match status" value="1"/>
</dbReference>